<organism evidence="2 3">
    <name type="scientific">Jaapia argillacea MUCL 33604</name>
    <dbReference type="NCBI Taxonomy" id="933084"/>
    <lineage>
        <taxon>Eukaryota</taxon>
        <taxon>Fungi</taxon>
        <taxon>Dikarya</taxon>
        <taxon>Basidiomycota</taxon>
        <taxon>Agaricomycotina</taxon>
        <taxon>Agaricomycetes</taxon>
        <taxon>Agaricomycetidae</taxon>
        <taxon>Jaapiales</taxon>
        <taxon>Jaapiaceae</taxon>
        <taxon>Jaapia</taxon>
    </lineage>
</organism>
<evidence type="ECO:0000259" key="1">
    <source>
        <dbReference type="PROSITE" id="PS50011"/>
    </source>
</evidence>
<evidence type="ECO:0000313" key="2">
    <source>
        <dbReference type="EMBL" id="KDQ58135.1"/>
    </source>
</evidence>
<dbReference type="HOGENOM" id="CLU_084526_0_0_1"/>
<dbReference type="GO" id="GO:0004674">
    <property type="term" value="F:protein serine/threonine kinase activity"/>
    <property type="evidence" value="ECO:0007669"/>
    <property type="project" value="TreeGrafter"/>
</dbReference>
<dbReference type="OrthoDB" id="5966500at2759"/>
<keyword evidence="3" id="KW-1185">Reference proteome</keyword>
<dbReference type="SUPFAM" id="SSF56112">
    <property type="entry name" value="Protein kinase-like (PK-like)"/>
    <property type="match status" value="1"/>
</dbReference>
<dbReference type="Gene3D" id="1.10.510.10">
    <property type="entry name" value="Transferase(Phosphotransferase) domain 1"/>
    <property type="match status" value="1"/>
</dbReference>
<proteinExistence type="predicted"/>
<dbReference type="InterPro" id="IPR051681">
    <property type="entry name" value="Ser/Thr_Kinases-Pseudokinases"/>
</dbReference>
<gene>
    <name evidence="2" type="ORF">JAAARDRAFT_57894</name>
</gene>
<dbReference type="PANTHER" id="PTHR44329">
    <property type="entry name" value="SERINE/THREONINE-PROTEIN KINASE TNNI3K-RELATED"/>
    <property type="match status" value="1"/>
</dbReference>
<reference evidence="3" key="1">
    <citation type="journal article" date="2014" name="Proc. Natl. Acad. Sci. U.S.A.">
        <title>Extensive sampling of basidiomycete genomes demonstrates inadequacy of the white-rot/brown-rot paradigm for wood decay fungi.</title>
        <authorList>
            <person name="Riley R."/>
            <person name="Salamov A.A."/>
            <person name="Brown D.W."/>
            <person name="Nagy L.G."/>
            <person name="Floudas D."/>
            <person name="Held B.W."/>
            <person name="Levasseur A."/>
            <person name="Lombard V."/>
            <person name="Morin E."/>
            <person name="Otillar R."/>
            <person name="Lindquist E.A."/>
            <person name="Sun H."/>
            <person name="LaButti K.M."/>
            <person name="Schmutz J."/>
            <person name="Jabbour D."/>
            <person name="Luo H."/>
            <person name="Baker S.E."/>
            <person name="Pisabarro A.G."/>
            <person name="Walton J.D."/>
            <person name="Blanchette R.A."/>
            <person name="Henrissat B."/>
            <person name="Martin F."/>
            <person name="Cullen D."/>
            <person name="Hibbett D.S."/>
            <person name="Grigoriev I.V."/>
        </authorList>
    </citation>
    <scope>NUCLEOTIDE SEQUENCE [LARGE SCALE GENOMIC DNA]</scope>
    <source>
        <strain evidence="3">MUCL 33604</strain>
    </source>
</reference>
<dbReference type="SMART" id="SM00220">
    <property type="entry name" value="S_TKc"/>
    <property type="match status" value="1"/>
</dbReference>
<sequence length="287" mass="31898">MSGTIDTEEKLVLTLVDDVRVYPFAESEGAFLFIDDSAACPTATKLVRLPNEITVDAKFRSMMGQAINATNALVAAGSSTYLVPATFAFNAYGNLESSMPYFKNGNIRTYLKDKPAEEKWRVVLECAKALDEVHGDLGAHGNISPDNFMVTDGLGVVITDFRINSTLRAVICEAVGRDYFPGSWRYKAYEELPREEDSPAVPTMGGDVAAFGNVMYEILTGIPPYYPHNHGRRISMDLEELDLMQRCDLADDIWKLLSDCWSPHNPSSRPAMDEVITRLQEVQTDHN</sequence>
<dbReference type="EMBL" id="KL197718">
    <property type="protein sequence ID" value="KDQ58135.1"/>
    <property type="molecule type" value="Genomic_DNA"/>
</dbReference>
<dbReference type="InterPro" id="IPR011009">
    <property type="entry name" value="Kinase-like_dom_sf"/>
</dbReference>
<name>A0A067PW84_9AGAM</name>
<feature type="domain" description="Protein kinase" evidence="1">
    <location>
        <begin position="1"/>
        <end position="287"/>
    </location>
</feature>
<dbReference type="InterPro" id="IPR000719">
    <property type="entry name" value="Prot_kinase_dom"/>
</dbReference>
<dbReference type="InParanoid" id="A0A067PW84"/>
<dbReference type="STRING" id="933084.A0A067PW84"/>
<dbReference type="Proteomes" id="UP000027265">
    <property type="component" value="Unassembled WGS sequence"/>
</dbReference>
<dbReference type="PROSITE" id="PS50011">
    <property type="entry name" value="PROTEIN_KINASE_DOM"/>
    <property type="match status" value="1"/>
</dbReference>
<evidence type="ECO:0000313" key="3">
    <source>
        <dbReference type="Proteomes" id="UP000027265"/>
    </source>
</evidence>
<accession>A0A067PW84</accession>
<protein>
    <recommendedName>
        <fullName evidence="1">Protein kinase domain-containing protein</fullName>
    </recommendedName>
</protein>
<dbReference type="Pfam" id="PF07714">
    <property type="entry name" value="PK_Tyr_Ser-Thr"/>
    <property type="match status" value="1"/>
</dbReference>
<dbReference type="AlphaFoldDB" id="A0A067PW84"/>
<dbReference type="GO" id="GO:0005524">
    <property type="term" value="F:ATP binding"/>
    <property type="evidence" value="ECO:0007669"/>
    <property type="project" value="InterPro"/>
</dbReference>
<dbReference type="InterPro" id="IPR001245">
    <property type="entry name" value="Ser-Thr/Tyr_kinase_cat_dom"/>
</dbReference>